<organism evidence="2">
    <name type="scientific">hydrocarbon metagenome</name>
    <dbReference type="NCBI Taxonomy" id="938273"/>
    <lineage>
        <taxon>unclassified sequences</taxon>
        <taxon>metagenomes</taxon>
        <taxon>ecological metagenomes</taxon>
    </lineage>
</organism>
<dbReference type="EMBL" id="LNQE01001916">
    <property type="protein sequence ID" value="KUG02650.1"/>
    <property type="molecule type" value="Genomic_DNA"/>
</dbReference>
<accession>A0A0W8E1Z2</accession>
<gene>
    <name evidence="2" type="ORF">ASZ90_020018</name>
</gene>
<dbReference type="PANTHER" id="PTHR30535">
    <property type="entry name" value="VITAMIN B12-BINDING PROTEIN"/>
    <property type="match status" value="1"/>
</dbReference>
<sequence>MLEKPVYFILILVVISLLGGCSYRSAVESEADLGTIDIIDMLGREVAVSQSVEKVVAIGPGALRLYCYINGTDKVVGVEQHEKDNAIRSGRPYFIANPSLVDLPIIGPGGPNNAPDPEKILMLKPDVIFCANLADKASLDKLQDKIGIPVVGLSYGKQSLFDTDVYDSLKLIGKIMNSEKRAQAVVEYMENCQRDLDERTRDIADEQKPIVYVGALAYKGAHGIESTFGQYPLLDAINARNVVDETGKTGTIMLEKEKLVEWDPQVIFIDLYGYTMVQQDYQHNPQFYNILNAVKNGKVYAQLPFNAYSTNLGTALADTYYMGKILCPEAFADVDPEEKADEIYTFLLGKSVYDQMVQDFGGFRKLTLP</sequence>
<dbReference type="PANTHER" id="PTHR30535:SF34">
    <property type="entry name" value="MOLYBDATE-BINDING PROTEIN MOLA"/>
    <property type="match status" value="1"/>
</dbReference>
<dbReference type="SUPFAM" id="SSF53807">
    <property type="entry name" value="Helical backbone' metal receptor"/>
    <property type="match status" value="1"/>
</dbReference>
<protein>
    <submittedName>
        <fullName evidence="2">Iron transport periplasmic binding protein</fullName>
    </submittedName>
</protein>
<evidence type="ECO:0000259" key="1">
    <source>
        <dbReference type="PROSITE" id="PS50983"/>
    </source>
</evidence>
<dbReference type="PROSITE" id="PS50983">
    <property type="entry name" value="FE_B12_PBP"/>
    <property type="match status" value="1"/>
</dbReference>
<name>A0A0W8E1Z2_9ZZZZ</name>
<dbReference type="PROSITE" id="PS51257">
    <property type="entry name" value="PROKAR_LIPOPROTEIN"/>
    <property type="match status" value="1"/>
</dbReference>
<dbReference type="InterPro" id="IPR050902">
    <property type="entry name" value="ABC_Transporter_SBP"/>
</dbReference>
<feature type="domain" description="Fe/B12 periplasmic-binding" evidence="1">
    <location>
        <begin position="54"/>
        <end position="330"/>
    </location>
</feature>
<proteinExistence type="predicted"/>
<dbReference type="Pfam" id="PF01497">
    <property type="entry name" value="Peripla_BP_2"/>
    <property type="match status" value="1"/>
</dbReference>
<evidence type="ECO:0000313" key="2">
    <source>
        <dbReference type="EMBL" id="KUG02650.1"/>
    </source>
</evidence>
<dbReference type="CDD" id="cd01147">
    <property type="entry name" value="HemV-2"/>
    <property type="match status" value="1"/>
</dbReference>
<dbReference type="InterPro" id="IPR002491">
    <property type="entry name" value="ABC_transptr_periplasmic_BD"/>
</dbReference>
<comment type="caution">
    <text evidence="2">The sequence shown here is derived from an EMBL/GenBank/DDBJ whole genome shotgun (WGS) entry which is preliminary data.</text>
</comment>
<reference evidence="2" key="1">
    <citation type="journal article" date="2015" name="Proc. Natl. Acad. Sci. U.S.A.">
        <title>Networks of energetic and metabolic interactions define dynamics in microbial communities.</title>
        <authorList>
            <person name="Embree M."/>
            <person name="Liu J.K."/>
            <person name="Al-Bassam M.M."/>
            <person name="Zengler K."/>
        </authorList>
    </citation>
    <scope>NUCLEOTIDE SEQUENCE</scope>
</reference>
<dbReference type="Gene3D" id="3.40.50.1980">
    <property type="entry name" value="Nitrogenase molybdenum iron protein domain"/>
    <property type="match status" value="2"/>
</dbReference>
<dbReference type="AlphaFoldDB" id="A0A0W8E1Z2"/>